<reference evidence="2" key="2">
    <citation type="submission" date="2022-01" db="EMBL/GenBank/DDBJ databases">
        <authorList>
            <person name="Yamashiro T."/>
            <person name="Shiraishi A."/>
            <person name="Satake H."/>
            <person name="Nakayama K."/>
        </authorList>
    </citation>
    <scope>NUCLEOTIDE SEQUENCE</scope>
</reference>
<gene>
    <name evidence="2" type="ORF">Tco_0771333</name>
</gene>
<sequence length="138" mass="16003">MEVNFIMKELGFKSRLIVVVIAYVAWSMLLEAEIIAFLSKLILLGEKSVSKSNYQAAISARGMRRCILARTLVTSAIDQIDIFFKESRKDQCERRMENLLAFDVWCQKMFATSSYRHVNHDSKGLEFVTEEIIEEENR</sequence>
<evidence type="ECO:0000313" key="3">
    <source>
        <dbReference type="Proteomes" id="UP001151760"/>
    </source>
</evidence>
<dbReference type="EMBL" id="BQNB010011293">
    <property type="protein sequence ID" value="GJS88697.1"/>
    <property type="molecule type" value="Genomic_DNA"/>
</dbReference>
<keyword evidence="1" id="KW-1133">Transmembrane helix</keyword>
<feature type="transmembrane region" description="Helical" evidence="1">
    <location>
        <begin position="16"/>
        <end position="38"/>
    </location>
</feature>
<evidence type="ECO:0000313" key="2">
    <source>
        <dbReference type="EMBL" id="GJS88697.1"/>
    </source>
</evidence>
<dbReference type="Proteomes" id="UP001151760">
    <property type="component" value="Unassembled WGS sequence"/>
</dbReference>
<keyword evidence="1" id="KW-0472">Membrane</keyword>
<comment type="caution">
    <text evidence="2">The sequence shown here is derived from an EMBL/GenBank/DDBJ whole genome shotgun (WGS) entry which is preliminary data.</text>
</comment>
<accession>A0ABQ4ZFS9</accession>
<evidence type="ECO:0000256" key="1">
    <source>
        <dbReference type="SAM" id="Phobius"/>
    </source>
</evidence>
<name>A0ABQ4ZFS9_9ASTR</name>
<keyword evidence="3" id="KW-1185">Reference proteome</keyword>
<proteinExistence type="predicted"/>
<reference evidence="2" key="1">
    <citation type="journal article" date="2022" name="Int. J. Mol. Sci.">
        <title>Draft Genome of Tanacetum Coccineum: Genomic Comparison of Closely Related Tanacetum-Family Plants.</title>
        <authorList>
            <person name="Yamashiro T."/>
            <person name="Shiraishi A."/>
            <person name="Nakayama K."/>
            <person name="Satake H."/>
        </authorList>
    </citation>
    <scope>NUCLEOTIDE SEQUENCE</scope>
</reference>
<keyword evidence="1" id="KW-0812">Transmembrane</keyword>
<protein>
    <submittedName>
        <fullName evidence="2">Uncharacterized protein</fullName>
    </submittedName>
</protein>
<organism evidence="2 3">
    <name type="scientific">Tanacetum coccineum</name>
    <dbReference type="NCBI Taxonomy" id="301880"/>
    <lineage>
        <taxon>Eukaryota</taxon>
        <taxon>Viridiplantae</taxon>
        <taxon>Streptophyta</taxon>
        <taxon>Embryophyta</taxon>
        <taxon>Tracheophyta</taxon>
        <taxon>Spermatophyta</taxon>
        <taxon>Magnoliopsida</taxon>
        <taxon>eudicotyledons</taxon>
        <taxon>Gunneridae</taxon>
        <taxon>Pentapetalae</taxon>
        <taxon>asterids</taxon>
        <taxon>campanulids</taxon>
        <taxon>Asterales</taxon>
        <taxon>Asteraceae</taxon>
        <taxon>Asteroideae</taxon>
        <taxon>Anthemideae</taxon>
        <taxon>Anthemidinae</taxon>
        <taxon>Tanacetum</taxon>
    </lineage>
</organism>